<evidence type="ECO:0000256" key="3">
    <source>
        <dbReference type="PROSITE-ProRule" id="PRU00285"/>
    </source>
</evidence>
<dbReference type="EMBL" id="OX465084">
    <property type="protein sequence ID" value="CAI9295584.1"/>
    <property type="molecule type" value="Genomic_DNA"/>
</dbReference>
<dbReference type="GO" id="GO:0009408">
    <property type="term" value="P:response to heat"/>
    <property type="evidence" value="ECO:0007669"/>
    <property type="project" value="InterPro"/>
</dbReference>
<evidence type="ECO:0000256" key="2">
    <source>
        <dbReference type="ARBA" id="ARBA00067408"/>
    </source>
</evidence>
<accession>A0AA36EGT9</accession>
<name>A0AA36EGT9_LACSI</name>
<dbReference type="Pfam" id="PF00011">
    <property type="entry name" value="HSP20"/>
    <property type="match status" value="1"/>
</dbReference>
<dbReference type="InterPro" id="IPR008978">
    <property type="entry name" value="HSP20-like_chaperone"/>
</dbReference>
<sequence>MACTTSGISSSPLLSNNISKPSTKSARPPCCAFFPPSRTRSRLPVVRAQAEKDTSVDVQVSSNQGKASANGSVERRPSSTTISPFGLLDPLSPMRTMRQMLDTMDRIFEDSMAFPTRTGTAWNIRSPWDIQDAENEIKMRFDVPGLSKEDLKVYVEDDMLVIKGEHKQDDQNEGGDKSSWIRQNYSSYQTRIDLPDNCEKEKIKADLKNGVLLISIPKKTVERKVIDVEIQ</sequence>
<protein>
    <recommendedName>
        <fullName evidence="2">Small heat shock protein, chloroplastic</fullName>
    </recommendedName>
</protein>
<dbReference type="CDD" id="cd06464">
    <property type="entry name" value="ACD_sHsps-like"/>
    <property type="match status" value="1"/>
</dbReference>
<dbReference type="Gene3D" id="2.60.40.790">
    <property type="match status" value="1"/>
</dbReference>
<keyword evidence="8" id="KW-1185">Reference proteome</keyword>
<dbReference type="AlphaFoldDB" id="A0AA36EGT9"/>
<organism evidence="7 8">
    <name type="scientific">Lactuca saligna</name>
    <name type="common">Willowleaf lettuce</name>
    <dbReference type="NCBI Taxonomy" id="75948"/>
    <lineage>
        <taxon>Eukaryota</taxon>
        <taxon>Viridiplantae</taxon>
        <taxon>Streptophyta</taxon>
        <taxon>Embryophyta</taxon>
        <taxon>Tracheophyta</taxon>
        <taxon>Spermatophyta</taxon>
        <taxon>Magnoliopsida</taxon>
        <taxon>eudicotyledons</taxon>
        <taxon>Gunneridae</taxon>
        <taxon>Pentapetalae</taxon>
        <taxon>asterids</taxon>
        <taxon>campanulids</taxon>
        <taxon>Asterales</taxon>
        <taxon>Asteraceae</taxon>
        <taxon>Cichorioideae</taxon>
        <taxon>Cichorieae</taxon>
        <taxon>Lactucinae</taxon>
        <taxon>Lactuca</taxon>
    </lineage>
</organism>
<evidence type="ECO:0000313" key="8">
    <source>
        <dbReference type="Proteomes" id="UP001177003"/>
    </source>
</evidence>
<evidence type="ECO:0000256" key="5">
    <source>
        <dbReference type="SAM" id="MobiDB-lite"/>
    </source>
</evidence>
<dbReference type="SUPFAM" id="SSF49764">
    <property type="entry name" value="HSP20-like chaperones"/>
    <property type="match status" value="1"/>
</dbReference>
<keyword evidence="1" id="KW-0346">Stress response</keyword>
<dbReference type="InterPro" id="IPR002068">
    <property type="entry name" value="A-crystallin/Hsp20_dom"/>
</dbReference>
<feature type="compositionally biased region" description="Low complexity" evidence="5">
    <location>
        <begin position="1"/>
        <end position="22"/>
    </location>
</feature>
<dbReference type="PANTHER" id="PTHR46733:SF4">
    <property type="entry name" value="HEAT SHOCK PROTEIN 21, CHLOROPLASTIC"/>
    <property type="match status" value="1"/>
</dbReference>
<evidence type="ECO:0000256" key="1">
    <source>
        <dbReference type="ARBA" id="ARBA00023016"/>
    </source>
</evidence>
<evidence type="ECO:0000259" key="6">
    <source>
        <dbReference type="PROSITE" id="PS01031"/>
    </source>
</evidence>
<comment type="similarity">
    <text evidence="3 4">Belongs to the small heat shock protein (HSP20) family.</text>
</comment>
<feature type="region of interest" description="Disordered" evidence="5">
    <location>
        <begin position="1"/>
        <end position="29"/>
    </location>
</feature>
<proteinExistence type="inferred from homology"/>
<gene>
    <name evidence="7" type="ORF">LSALG_LOCUS34520</name>
</gene>
<feature type="compositionally biased region" description="Polar residues" evidence="5">
    <location>
        <begin position="56"/>
        <end position="71"/>
    </location>
</feature>
<evidence type="ECO:0000256" key="4">
    <source>
        <dbReference type="RuleBase" id="RU003616"/>
    </source>
</evidence>
<dbReference type="Proteomes" id="UP001177003">
    <property type="component" value="Chromosome 8"/>
</dbReference>
<feature type="domain" description="SHSP" evidence="6">
    <location>
        <begin position="119"/>
        <end position="231"/>
    </location>
</feature>
<evidence type="ECO:0000313" key="7">
    <source>
        <dbReference type="EMBL" id="CAI9295584.1"/>
    </source>
</evidence>
<dbReference type="PANTHER" id="PTHR46733">
    <property type="entry name" value="26.5 KDA HEAT SHOCK PROTEIN, MITOCHONDRIAL"/>
    <property type="match status" value="1"/>
</dbReference>
<reference evidence="7" key="1">
    <citation type="submission" date="2023-04" db="EMBL/GenBank/DDBJ databases">
        <authorList>
            <person name="Vijverberg K."/>
            <person name="Xiong W."/>
            <person name="Schranz E."/>
        </authorList>
    </citation>
    <scope>NUCLEOTIDE SEQUENCE</scope>
</reference>
<dbReference type="FunFam" id="2.60.40.790:FF:000059">
    <property type="entry name" value="26.5 kDa heat shock protein, mitochondrial"/>
    <property type="match status" value="1"/>
</dbReference>
<feature type="region of interest" description="Disordered" evidence="5">
    <location>
        <begin position="49"/>
        <end position="81"/>
    </location>
</feature>
<dbReference type="PROSITE" id="PS01031">
    <property type="entry name" value="SHSP"/>
    <property type="match status" value="1"/>
</dbReference>
<dbReference type="InterPro" id="IPR044587">
    <property type="entry name" value="HSP21-like"/>
</dbReference>